<dbReference type="InterPro" id="IPR049254">
    <property type="entry name" value="Phage_tail_terminator"/>
</dbReference>
<name>A0A8S5M9U3_9CAUD</name>
<organism evidence="1">
    <name type="scientific">Siphoviridae sp. ctsDY37</name>
    <dbReference type="NCBI Taxonomy" id="2826483"/>
    <lineage>
        <taxon>Viruses</taxon>
        <taxon>Duplodnaviria</taxon>
        <taxon>Heunggongvirae</taxon>
        <taxon>Uroviricota</taxon>
        <taxon>Caudoviricetes</taxon>
    </lineage>
</organism>
<sequence length="147" mass="17059">MINKIVDGISKAINEEFGDDYEIYTEEIEQGLQEPCFAIATVEPTNDLFKPNKYFRKNPFCIHYFPSSKDKKNECYAVLERMYLAMEYIEIKETLDGVTTTSKVMGTNMNGVYDDGVLHFFVNYDMFVNKIEDAQTPMDSYDYNADI</sequence>
<evidence type="ECO:0000313" key="1">
    <source>
        <dbReference type="EMBL" id="DAD79113.1"/>
    </source>
</evidence>
<accession>A0A8S5M9U3</accession>
<dbReference type="EMBL" id="BK014859">
    <property type="protein sequence ID" value="DAD79113.1"/>
    <property type="molecule type" value="Genomic_DNA"/>
</dbReference>
<proteinExistence type="predicted"/>
<reference evidence="1" key="1">
    <citation type="journal article" date="2021" name="Proc. Natl. Acad. Sci. U.S.A.">
        <title>A Catalog of Tens of Thousands of Viruses from Human Metagenomes Reveals Hidden Associations with Chronic Diseases.</title>
        <authorList>
            <person name="Tisza M.J."/>
            <person name="Buck C.B."/>
        </authorList>
    </citation>
    <scope>NUCLEOTIDE SEQUENCE</scope>
    <source>
        <strain evidence="1">CtsDY37</strain>
    </source>
</reference>
<dbReference type="Pfam" id="PF20765">
    <property type="entry name" value="Phage_tail_terminator_8"/>
    <property type="match status" value="1"/>
</dbReference>
<protein>
    <submittedName>
        <fullName evidence="1">Tail completion protein</fullName>
    </submittedName>
</protein>